<keyword evidence="1" id="KW-1133">Transmembrane helix</keyword>
<evidence type="ECO:0000313" key="5">
    <source>
        <dbReference type="Proteomes" id="UP000249099"/>
    </source>
</evidence>
<accession>A0A1S8KMK4</accession>
<dbReference type="AlphaFoldDB" id="A0A1S8KMK4"/>
<dbReference type="Proteomes" id="UP000190409">
    <property type="component" value="Unassembled WGS sequence"/>
</dbReference>
<name>A0A1S8KMK4_9LACT</name>
<keyword evidence="1" id="KW-0472">Membrane</keyword>
<dbReference type="EMBL" id="NAQV01000016">
    <property type="protein sequence ID" value="RAN63354.1"/>
    <property type="molecule type" value="Genomic_DNA"/>
</dbReference>
<dbReference type="EMBL" id="MUYF01000003">
    <property type="protein sequence ID" value="OOL80873.1"/>
    <property type="molecule type" value="Genomic_DNA"/>
</dbReference>
<evidence type="ECO:0000313" key="4">
    <source>
        <dbReference type="Proteomes" id="UP000190409"/>
    </source>
</evidence>
<evidence type="ECO:0000256" key="1">
    <source>
        <dbReference type="SAM" id="Phobius"/>
    </source>
</evidence>
<sequence length="123" mass="14461">MSNETNETNEIRIVGGYRVKNGRIIDDVERIWFQCNKCKVFDYYHRNEIKCLHCNGYIDGLSLIRAWNNRHNYKTNRPASKFSKVFDFVIGNLVLASVAAIYILLFLICFVPAFIFIWFLLSI</sequence>
<dbReference type="Proteomes" id="UP000249099">
    <property type="component" value="Unassembled WGS sequence"/>
</dbReference>
<organism evidence="2 4">
    <name type="scientific">Dolosigranulum pigrum</name>
    <dbReference type="NCBI Taxonomy" id="29394"/>
    <lineage>
        <taxon>Bacteria</taxon>
        <taxon>Bacillati</taxon>
        <taxon>Bacillota</taxon>
        <taxon>Bacilli</taxon>
        <taxon>Lactobacillales</taxon>
        <taxon>Carnobacteriaceae</taxon>
        <taxon>Dolosigranulum</taxon>
    </lineage>
</organism>
<reference evidence="2 4" key="1">
    <citation type="submission" date="2017-01" db="EMBL/GenBank/DDBJ databases">
        <title>Complete Genome Sequence of Dolosigranulum pigrum isolated from a Patient with interstitial lung disease.</title>
        <authorList>
            <person name="Mukhopadhyay R."/>
            <person name="Joaquin J."/>
            <person name="Hogue R."/>
            <person name="Fitzgerald S."/>
            <person name="Jospin G."/>
            <person name="Eisen J.A."/>
            <person name="Chaturvedi V."/>
        </authorList>
    </citation>
    <scope>NUCLEOTIDE SEQUENCE [LARGE SCALE GENOMIC DNA]</scope>
    <source>
        <strain evidence="2 4">15S00348</strain>
    </source>
</reference>
<evidence type="ECO:0000313" key="2">
    <source>
        <dbReference type="EMBL" id="OOL80873.1"/>
    </source>
</evidence>
<dbReference type="RefSeq" id="WP_077862389.1">
    <property type="nucleotide sequence ID" value="NZ_CP040417.1"/>
</dbReference>
<feature type="transmembrane region" description="Helical" evidence="1">
    <location>
        <begin position="88"/>
        <end position="121"/>
    </location>
</feature>
<comment type="caution">
    <text evidence="2">The sequence shown here is derived from an EMBL/GenBank/DDBJ whole genome shotgun (WGS) entry which is preliminary data.</text>
</comment>
<evidence type="ECO:0000313" key="3">
    <source>
        <dbReference type="EMBL" id="RAN63354.1"/>
    </source>
</evidence>
<gene>
    <name evidence="3" type="ORF">B8A44_05700</name>
    <name evidence="2" type="ORF">BWX42_03035</name>
</gene>
<keyword evidence="1" id="KW-0812">Transmembrane</keyword>
<proteinExistence type="predicted"/>
<protein>
    <submittedName>
        <fullName evidence="2">Uncharacterized protein</fullName>
    </submittedName>
</protein>
<reference evidence="3 5" key="2">
    <citation type="submission" date="2017-03" db="EMBL/GenBank/DDBJ databases">
        <title>wgs assembly of Dolosigranulum pigrum KPL CDC strains.</title>
        <authorList>
            <person name="Brugger S.D."/>
            <person name="Pettigrew M."/>
            <person name="Kong Y."/>
            <person name="Lemon K.P."/>
        </authorList>
    </citation>
    <scope>NUCLEOTIDE SEQUENCE [LARGE SCALE GENOMIC DNA]</scope>
    <source>
        <strain evidence="3 5">KPL1931_CDC4294-98</strain>
    </source>
</reference>